<evidence type="ECO:0000256" key="1">
    <source>
        <dbReference type="SAM" id="MobiDB-lite"/>
    </source>
</evidence>
<dbReference type="PANTHER" id="PTHR31424:SF3">
    <property type="entry name" value="RING-TYPE DOMAIN-CONTAINING PROTEIN"/>
    <property type="match status" value="1"/>
</dbReference>
<evidence type="ECO:0000313" key="2">
    <source>
        <dbReference type="EnsemblMetazoa" id="XP_038063035.1"/>
    </source>
</evidence>
<dbReference type="AlphaFoldDB" id="A0A914AGD3"/>
<accession>A0A914AGD3</accession>
<dbReference type="Proteomes" id="UP000887568">
    <property type="component" value="Unplaced"/>
</dbReference>
<organism evidence="2 3">
    <name type="scientific">Patiria miniata</name>
    <name type="common">Bat star</name>
    <name type="synonym">Asterina miniata</name>
    <dbReference type="NCBI Taxonomy" id="46514"/>
    <lineage>
        <taxon>Eukaryota</taxon>
        <taxon>Metazoa</taxon>
        <taxon>Echinodermata</taxon>
        <taxon>Eleutherozoa</taxon>
        <taxon>Asterozoa</taxon>
        <taxon>Asteroidea</taxon>
        <taxon>Valvatacea</taxon>
        <taxon>Valvatida</taxon>
        <taxon>Asterinidae</taxon>
        <taxon>Patiria</taxon>
    </lineage>
</organism>
<proteinExistence type="predicted"/>
<name>A0A914AGD3_PATMI</name>
<keyword evidence="3" id="KW-1185">Reference proteome</keyword>
<feature type="compositionally biased region" description="Polar residues" evidence="1">
    <location>
        <begin position="103"/>
        <end position="122"/>
    </location>
</feature>
<feature type="region of interest" description="Disordered" evidence="1">
    <location>
        <begin position="68"/>
        <end position="122"/>
    </location>
</feature>
<evidence type="ECO:0000313" key="3">
    <source>
        <dbReference type="Proteomes" id="UP000887568"/>
    </source>
</evidence>
<dbReference type="OrthoDB" id="10032694at2759"/>
<sequence>MEVTIVKSTNFVDGQESLSESLSVANAAKILREEALKHERGQPIPYEIERATDRWTWLKLQQLNKEATLNTGGRPAHIQQVSRSKREQECDAPCPNAKILKTSDPQESQKTSTPTPKKQQANRALAMMRDCHLAWDQVRKIRRYVGSTIPSERSMRNQQKELLKDYLEGEMVELMFPSTKADATQGFEMRMVPYASINDLGKMVFDYLDRLDECGSLTWHNGVIPASEILVKIGGDKGGSSFKMEYQIVNVQNPNSLQNTVVFACYEGNDSTQNLKRTLPKIASQINKLTEQQWRGHTIRLFCFGDYELLTKLYGIHGANARHCCLYCLASKDAMQKPIGGRGPSPKRTLQSLCHNYSLFVEDGCRKTRARMCPSASLTPPC</sequence>
<dbReference type="RefSeq" id="XP_038063035.1">
    <property type="nucleotide sequence ID" value="XM_038207107.1"/>
</dbReference>
<dbReference type="InterPro" id="IPR009689">
    <property type="entry name" value="DUF1280"/>
</dbReference>
<dbReference type="GeneID" id="119733726"/>
<dbReference type="OMA" id="ANARHCC"/>
<dbReference type="Pfam" id="PF06918">
    <property type="entry name" value="DUF1280"/>
    <property type="match status" value="1"/>
</dbReference>
<reference evidence="2" key="1">
    <citation type="submission" date="2022-11" db="UniProtKB">
        <authorList>
            <consortium name="EnsemblMetazoa"/>
        </authorList>
    </citation>
    <scope>IDENTIFICATION</scope>
</reference>
<dbReference type="PANTHER" id="PTHR31424">
    <property type="entry name" value="PROTEIN CBG23806"/>
    <property type="match status" value="1"/>
</dbReference>
<dbReference type="EnsemblMetazoa" id="XM_038207107.1">
    <property type="protein sequence ID" value="XP_038063035.1"/>
    <property type="gene ID" value="LOC119733726"/>
</dbReference>
<protein>
    <submittedName>
        <fullName evidence="2">Uncharacterized protein</fullName>
    </submittedName>
</protein>